<reference evidence="2" key="1">
    <citation type="submission" date="2021-02" db="EMBL/GenBank/DDBJ databases">
        <authorList>
            <person name="Dougan E. K."/>
            <person name="Rhodes N."/>
            <person name="Thang M."/>
            <person name="Chan C."/>
        </authorList>
    </citation>
    <scope>NUCLEOTIDE SEQUENCE</scope>
</reference>
<sequence length="810" mass="88497">MATWQASVRSNSAESAQAAALATASSQKCAAYLPAFGFLAENNELWSPKHIARVKLEAQPMLEIVVRGHEELGSHTWYILDCAVWRPCLEFARSEWRCYRRLSHLRQGMHDPIKEIMGSAYEHFSATPFAGLGGRSGTTARLRSWCQTLCRCINAAEAPPLVAAITLQLLAAPSKDVAMIALARTCQEDDPGDLGSISNACVIVVFFLAPTVRGFAEGSWISFEWLPRLLEPDGSGQWVRFNEAASVLLEVWADCLGNTTTASTPPFAQACQSFGRLAQVTGAFASDELPLWECAVSFSFLQASRFTVLRPSVSYELILRLAENGNLASNADNSWMAQLWQQTPASNVSETSGPSAKEMLLPLYGNLVPQMPQDRLLVIDTTWLETKGLVVGVSEAAVLLSDGRFGKTAAAALRNAPADDRPRPISRAELQELVYKTNIGGYRLAGATAAFGVGARLSSQSDFTSFVAGMQLGFATSLRLASIRVSAPPHFIFSCDELEPGNTRLADASAPLPCRVLASPFESAIFLQGPRPGGPSGYAAGMHWWFGGLVRVDFQSGWPEERQHWEVELSDDTGDLRLAASPRTAPGLLEAWLLEVELSPSFTGIGDTTFADLHFSIRFFDPLDSNSVPPQEIWNASTGRLQLFLQGPSSVPFDRAEFAEGSCIEAGADIFFPDDSYLGRPPADCTHLRLDRQLQDLTEAAATSVAPRRLKGQLRMALTLTSMCRQPMPPCADFFSLQLGQEQPLYARDHGLARQLAAGQIGTEQAMSARIQAWKHRMSVEHSKFTSPQSKQTCQAKSLPNRSWHKHDLK</sequence>
<dbReference type="EMBL" id="CAJNIZ010043300">
    <property type="protein sequence ID" value="CAE7656686.1"/>
    <property type="molecule type" value="Genomic_DNA"/>
</dbReference>
<organism evidence="2 3">
    <name type="scientific">Symbiodinium pilosum</name>
    <name type="common">Dinoflagellate</name>
    <dbReference type="NCBI Taxonomy" id="2952"/>
    <lineage>
        <taxon>Eukaryota</taxon>
        <taxon>Sar</taxon>
        <taxon>Alveolata</taxon>
        <taxon>Dinophyceae</taxon>
        <taxon>Suessiales</taxon>
        <taxon>Symbiodiniaceae</taxon>
        <taxon>Symbiodinium</taxon>
    </lineage>
</organism>
<gene>
    <name evidence="2" type="ORF">SPIL2461_LOCUS17661</name>
</gene>
<feature type="region of interest" description="Disordered" evidence="1">
    <location>
        <begin position="780"/>
        <end position="810"/>
    </location>
</feature>
<evidence type="ECO:0000256" key="1">
    <source>
        <dbReference type="SAM" id="MobiDB-lite"/>
    </source>
</evidence>
<evidence type="ECO:0000313" key="2">
    <source>
        <dbReference type="EMBL" id="CAE7656686.1"/>
    </source>
</evidence>
<protein>
    <submittedName>
        <fullName evidence="2">Uncharacterized protein</fullName>
    </submittedName>
</protein>
<dbReference type="AlphaFoldDB" id="A0A812W3Z1"/>
<evidence type="ECO:0000313" key="3">
    <source>
        <dbReference type="Proteomes" id="UP000649617"/>
    </source>
</evidence>
<dbReference type="OrthoDB" id="413752at2759"/>
<comment type="caution">
    <text evidence="2">The sequence shown here is derived from an EMBL/GenBank/DDBJ whole genome shotgun (WGS) entry which is preliminary data.</text>
</comment>
<feature type="compositionally biased region" description="Polar residues" evidence="1">
    <location>
        <begin position="785"/>
        <end position="801"/>
    </location>
</feature>
<keyword evidence="3" id="KW-1185">Reference proteome</keyword>
<proteinExistence type="predicted"/>
<name>A0A812W3Z1_SYMPI</name>
<dbReference type="Proteomes" id="UP000649617">
    <property type="component" value="Unassembled WGS sequence"/>
</dbReference>
<accession>A0A812W3Z1</accession>